<protein>
    <submittedName>
        <fullName evidence="2">TIGR04141 family sporadically distributed protein</fullName>
    </submittedName>
</protein>
<sequence length="570" mass="61715">MTLGTTATRHPATTKPKTRRSTVYLLRDTGTSPADLRAALNARYQRDHAFVVEDVTIGVTPALLCHGVIGRHRPPDWASAVSTLTGRKPPVENRTSACALLLPAADEVFALTFGMGHLLLDQSRISPGFGFDFVLRAAQPDAIRQVTHSLMDARGRTDRSSAAHGQHIRAFAIEEYGEVVSRLVGTLGSTELTIGQQSRRTAQVAGTDALKIHLGAQPEHLLQDLAQIQAVRARQSPAPDFEAIARVRPLKSGDPRRGVLDAHLDELLGTSADAGTLALAVPAACLDQEDATLSYLVKIGPVRRLVASPAIDDILEMVGDIPSGRRLEALTTGYIQMHRDEEGTDPVSGQVKAHKWLTAEISLDASRYFHHEGRWFEVGDRYLEGMRSEVDALLATSSGDPRLPAWTPELESEGDYNLHAAEHGYLCLDRRLIKTAQHPHGFEAADLLTEDGTLIHVKRAASSAPLSHLFAQGRVSADALRFDAEARAVFIERVRQQHPEHPVAEGFSPTKVVFAISLKSGKTLTSGNLFTFAQVSLLQAARALRAQGVEVAVVGIPSVSSTRTATELQT</sequence>
<comment type="caution">
    <text evidence="2">The sequence shown here is derived from an EMBL/GenBank/DDBJ whole genome shotgun (WGS) entry which is preliminary data.</text>
</comment>
<dbReference type="Proteomes" id="UP001499984">
    <property type="component" value="Unassembled WGS sequence"/>
</dbReference>
<accession>A0ABP7VP62</accession>
<evidence type="ECO:0000313" key="3">
    <source>
        <dbReference type="Proteomes" id="UP001499984"/>
    </source>
</evidence>
<organism evidence="2 3">
    <name type="scientific">Streptomyces shaanxiensis</name>
    <dbReference type="NCBI Taxonomy" id="653357"/>
    <lineage>
        <taxon>Bacteria</taxon>
        <taxon>Bacillati</taxon>
        <taxon>Actinomycetota</taxon>
        <taxon>Actinomycetes</taxon>
        <taxon>Kitasatosporales</taxon>
        <taxon>Streptomycetaceae</taxon>
        <taxon>Streptomyces</taxon>
    </lineage>
</organism>
<evidence type="ECO:0000256" key="1">
    <source>
        <dbReference type="SAM" id="MobiDB-lite"/>
    </source>
</evidence>
<dbReference type="InterPro" id="IPR026487">
    <property type="entry name" value="CHP04141"/>
</dbReference>
<dbReference type="Pfam" id="PF19614">
    <property type="entry name" value="DUF6119"/>
    <property type="match status" value="1"/>
</dbReference>
<evidence type="ECO:0000313" key="2">
    <source>
        <dbReference type="EMBL" id="GAA4071530.1"/>
    </source>
</evidence>
<name>A0ABP7VP62_9ACTN</name>
<dbReference type="NCBIfam" id="TIGR04141">
    <property type="entry name" value="TIGR04141 family sporadically distributed protein"/>
    <property type="match status" value="1"/>
</dbReference>
<dbReference type="EMBL" id="BAAAZY010000012">
    <property type="protein sequence ID" value="GAA4071530.1"/>
    <property type="molecule type" value="Genomic_DNA"/>
</dbReference>
<gene>
    <name evidence="2" type="ORF">GCM10022233_55500</name>
</gene>
<keyword evidence="3" id="KW-1185">Reference proteome</keyword>
<feature type="region of interest" description="Disordered" evidence="1">
    <location>
        <begin position="1"/>
        <end position="20"/>
    </location>
</feature>
<proteinExistence type="predicted"/>
<dbReference type="RefSeq" id="WP_345016335.1">
    <property type="nucleotide sequence ID" value="NZ_BAAAZY010000012.1"/>
</dbReference>
<reference evidence="3" key="1">
    <citation type="journal article" date="2019" name="Int. J. Syst. Evol. Microbiol.">
        <title>The Global Catalogue of Microorganisms (GCM) 10K type strain sequencing project: providing services to taxonomists for standard genome sequencing and annotation.</title>
        <authorList>
            <consortium name="The Broad Institute Genomics Platform"/>
            <consortium name="The Broad Institute Genome Sequencing Center for Infectious Disease"/>
            <person name="Wu L."/>
            <person name="Ma J."/>
        </authorList>
    </citation>
    <scope>NUCLEOTIDE SEQUENCE [LARGE SCALE GENOMIC DNA]</scope>
    <source>
        <strain evidence="3">JCM 16925</strain>
    </source>
</reference>